<dbReference type="PANTHER" id="PTHR45856">
    <property type="entry name" value="ALPHA/BETA-HYDROLASES SUPERFAMILY PROTEIN"/>
    <property type="match status" value="1"/>
</dbReference>
<dbReference type="PANTHER" id="PTHR45856:SF11">
    <property type="entry name" value="FUNGAL LIPASE-LIKE DOMAIN-CONTAINING PROTEIN"/>
    <property type="match status" value="1"/>
</dbReference>
<gene>
    <name evidence="4" type="ORF">QTG54_010928</name>
</gene>
<dbReference type="InterPro" id="IPR051218">
    <property type="entry name" value="Sec_MonoDiacylglyc_Lipase"/>
</dbReference>
<protein>
    <recommendedName>
        <fullName evidence="3">Fungal lipase-type domain-containing protein</fullName>
    </recommendedName>
</protein>
<feature type="region of interest" description="Disordered" evidence="1">
    <location>
        <begin position="135"/>
        <end position="154"/>
    </location>
</feature>
<dbReference type="EMBL" id="JATAAI010000021">
    <property type="protein sequence ID" value="KAK1738259.1"/>
    <property type="molecule type" value="Genomic_DNA"/>
</dbReference>
<dbReference type="Pfam" id="PF01764">
    <property type="entry name" value="Lipase_3"/>
    <property type="match status" value="1"/>
</dbReference>
<evidence type="ECO:0000259" key="3">
    <source>
        <dbReference type="Pfam" id="PF01764"/>
    </source>
</evidence>
<dbReference type="InterPro" id="IPR002921">
    <property type="entry name" value="Fungal_lipase-type"/>
</dbReference>
<feature type="domain" description="Fungal lipase-type" evidence="3">
    <location>
        <begin position="990"/>
        <end position="1072"/>
    </location>
</feature>
<feature type="compositionally biased region" description="Basic and acidic residues" evidence="1">
    <location>
        <begin position="409"/>
        <end position="431"/>
    </location>
</feature>
<dbReference type="GO" id="GO:0006629">
    <property type="term" value="P:lipid metabolic process"/>
    <property type="evidence" value="ECO:0007669"/>
    <property type="project" value="InterPro"/>
</dbReference>
<feature type="region of interest" description="Disordered" evidence="1">
    <location>
        <begin position="551"/>
        <end position="605"/>
    </location>
</feature>
<comment type="caution">
    <text evidence="4">The sequence shown here is derived from an EMBL/GenBank/DDBJ whole genome shotgun (WGS) entry which is preliminary data.</text>
</comment>
<keyword evidence="2" id="KW-0472">Membrane</keyword>
<name>A0AAD8Y310_9STRA</name>
<keyword evidence="2" id="KW-0812">Transmembrane</keyword>
<dbReference type="AlphaFoldDB" id="A0AAD8Y310"/>
<sequence>MADKLNTSMHGTIGGAIIIPIPSERDDHNGASSYRDRQRHMRCEGHNLPPTSQSSTLTAGISASSSAQYLHGRTNADDAFNNQTILPKRSTSVSTCCTAPQDSDHSTGNNLHADDESVSMKAMCELRNDSFDIIPPQSSRRPLCKQPRTSSLNSPAVAERRLSQDVSLNLIQPGPCGEDLCNSYSYEETISPHEDEEQTRLITKPNEYAQYAASSLHADDESVSMTAEDTDHDHMLDDLAKKAATKFFGARADQPMNDSSHSGLRSSKLVSNGPGIDPGVFAKLGLMSRKSFELYKKETKTKNKSAGRGKGMERGRRASMYDLRNDSFDIITPPLNRHPSSKKDRSSSLDSALADSDQDLVNALISSFKNAKGGKSQGDDKEPHTLLTADEKVVLTNMMKRLSQDDSPMESKRLDTKLNEDVQKEKGKDSKSFLFNSYPDVTPAKSLAGGRNEKKPLVLNEVNFSRVPSSAKQEEYDSHPTPEVELNTWISDTSALSLPQYEQNNSNIPASTAMNQIEALNAICAASENETSAAKEFDDMKENAHRIQFGGNKIAQTPSIPQVRRSFTSESPARRASFTQVRSRRRKSTSPMNEESNHKLSSSTSRVSSSALLSAAMADLDGPPLKQDCGDLLAEGIEHLSMAMLVNIYGKLREMSLLGHVSVKLRDIDVNSHQYNSRKKEMKRLGEWTAADEAKGYLDTTRKAGFIVRAVMDEHELFEAEHARGADSEINHALLAYDASLLKDFKTWVEESRVKQLDTATEGIITRIREECSQRQMAREEMMSSNHSLPTSGKSNTSLRIARRRGSLLDVSQSFQDASWMKQEKKLIEDHFGIKNDLPASRRKSSSRDRVPGELSGSLISKAIEESSDAFFEEGSVMRNLLGSGFEVVWFADRHPSDIIYGICVNRQTATVTVVFRGQDGIFDLCCKTAMSSFPNPIAHEDYEGNSECINLRSVVADELLRVRMDTKMSLISEIREKVVIIGQELTNGTNAGYHLSVVGHSRGGGYATVLGYYLASDMYLEVASAVRVFTFASSPVGCADFQKGFKHLEEEGRLVHARFANSNDLFTSLPLRGYSEENKSKVKYHHVGMQVRLHKANEAGRRRIKQSLDVSYDAKEPLLIEMARAARNVLSLIKALICFVYTKNYCISQYHLRMHFAREYRLALGNGALRFDRKRKCLKSLNEYYVMKCRRVHNYTGFKEKPALLPTWAMYVLVACLLYVQIDIIFKFSSSW</sequence>
<evidence type="ECO:0000313" key="5">
    <source>
        <dbReference type="Proteomes" id="UP001224775"/>
    </source>
</evidence>
<dbReference type="Proteomes" id="UP001224775">
    <property type="component" value="Unassembled WGS sequence"/>
</dbReference>
<feature type="region of interest" description="Disordered" evidence="1">
    <location>
        <begin position="401"/>
        <end position="435"/>
    </location>
</feature>
<feature type="transmembrane region" description="Helical" evidence="2">
    <location>
        <begin position="1209"/>
        <end position="1227"/>
    </location>
</feature>
<feature type="region of interest" description="Disordered" evidence="1">
    <location>
        <begin position="297"/>
        <end position="353"/>
    </location>
</feature>
<dbReference type="InterPro" id="IPR029058">
    <property type="entry name" value="AB_hydrolase_fold"/>
</dbReference>
<organism evidence="4 5">
    <name type="scientific">Skeletonema marinoi</name>
    <dbReference type="NCBI Taxonomy" id="267567"/>
    <lineage>
        <taxon>Eukaryota</taxon>
        <taxon>Sar</taxon>
        <taxon>Stramenopiles</taxon>
        <taxon>Ochrophyta</taxon>
        <taxon>Bacillariophyta</taxon>
        <taxon>Coscinodiscophyceae</taxon>
        <taxon>Thalassiosirophycidae</taxon>
        <taxon>Thalassiosirales</taxon>
        <taxon>Skeletonemataceae</taxon>
        <taxon>Skeletonema</taxon>
        <taxon>Skeletonema marinoi-dohrnii complex</taxon>
    </lineage>
</organism>
<evidence type="ECO:0000256" key="2">
    <source>
        <dbReference type="SAM" id="Phobius"/>
    </source>
</evidence>
<dbReference type="Gene3D" id="3.40.50.1820">
    <property type="entry name" value="alpha/beta hydrolase"/>
    <property type="match status" value="1"/>
</dbReference>
<feature type="region of interest" description="Disordered" evidence="1">
    <location>
        <begin position="17"/>
        <end position="38"/>
    </location>
</feature>
<accession>A0AAD8Y310</accession>
<dbReference type="SUPFAM" id="SSF53474">
    <property type="entry name" value="alpha/beta-Hydrolases"/>
    <property type="match status" value="1"/>
</dbReference>
<evidence type="ECO:0000256" key="1">
    <source>
        <dbReference type="SAM" id="MobiDB-lite"/>
    </source>
</evidence>
<proteinExistence type="predicted"/>
<keyword evidence="2" id="KW-1133">Transmembrane helix</keyword>
<reference evidence="4" key="1">
    <citation type="submission" date="2023-06" db="EMBL/GenBank/DDBJ databases">
        <title>Survivors Of The Sea: Transcriptome response of Skeletonema marinoi to long-term dormancy.</title>
        <authorList>
            <person name="Pinder M.I.M."/>
            <person name="Kourtchenko O."/>
            <person name="Robertson E.K."/>
            <person name="Larsson T."/>
            <person name="Maumus F."/>
            <person name="Osuna-Cruz C.M."/>
            <person name="Vancaester E."/>
            <person name="Stenow R."/>
            <person name="Vandepoele K."/>
            <person name="Ploug H."/>
            <person name="Bruchert V."/>
            <person name="Godhe A."/>
            <person name="Topel M."/>
        </authorList>
    </citation>
    <scope>NUCLEOTIDE SEQUENCE</scope>
    <source>
        <strain evidence="4">R05AC</strain>
    </source>
</reference>
<evidence type="ECO:0000313" key="4">
    <source>
        <dbReference type="EMBL" id="KAK1738259.1"/>
    </source>
</evidence>
<keyword evidence="5" id="KW-1185">Reference proteome</keyword>
<feature type="compositionally biased region" description="Polar residues" evidence="1">
    <location>
        <begin position="554"/>
        <end position="581"/>
    </location>
</feature>